<evidence type="ECO:0008006" key="3">
    <source>
        <dbReference type="Google" id="ProtNLM"/>
    </source>
</evidence>
<dbReference type="Gene3D" id="3.90.550.10">
    <property type="entry name" value="Spore Coat Polysaccharide Biosynthesis Protein SpsA, Chain A"/>
    <property type="match status" value="1"/>
</dbReference>
<name>A0ABW7G4Q7_9BURK</name>
<protein>
    <recommendedName>
        <fullName evidence="3">Glycosyl transferase</fullName>
    </recommendedName>
</protein>
<evidence type="ECO:0000313" key="1">
    <source>
        <dbReference type="EMBL" id="MFG6456921.1"/>
    </source>
</evidence>
<gene>
    <name evidence="1" type="ORF">ACG00X_08745</name>
</gene>
<reference evidence="1 2" key="1">
    <citation type="submission" date="2024-09" db="EMBL/GenBank/DDBJ databases">
        <title>Novel species of the genus Pelomonas and Roseateles isolated from streams.</title>
        <authorList>
            <person name="Lu H."/>
        </authorList>
    </citation>
    <scope>NUCLEOTIDE SEQUENCE [LARGE SCALE GENOMIC DNA]</scope>
    <source>
        <strain evidence="1 2">BYS96W</strain>
    </source>
</reference>
<organism evidence="1 2">
    <name type="scientific">Pelomonas nitida</name>
    <dbReference type="NCBI Taxonomy" id="3299027"/>
    <lineage>
        <taxon>Bacteria</taxon>
        <taxon>Pseudomonadati</taxon>
        <taxon>Pseudomonadota</taxon>
        <taxon>Betaproteobacteria</taxon>
        <taxon>Burkholderiales</taxon>
        <taxon>Sphaerotilaceae</taxon>
        <taxon>Roseateles</taxon>
    </lineage>
</organism>
<keyword evidence="2" id="KW-1185">Reference proteome</keyword>
<evidence type="ECO:0000313" key="2">
    <source>
        <dbReference type="Proteomes" id="UP001606305"/>
    </source>
</evidence>
<dbReference type="RefSeq" id="WP_394487723.1">
    <property type="nucleotide sequence ID" value="NZ_JBIGIA010000005.1"/>
</dbReference>
<accession>A0ABW7G4Q7</accession>
<dbReference type="EMBL" id="JBIGIA010000005">
    <property type="protein sequence ID" value="MFG6456921.1"/>
    <property type="molecule type" value="Genomic_DNA"/>
</dbReference>
<comment type="caution">
    <text evidence="1">The sequence shown here is derived from an EMBL/GenBank/DDBJ whole genome shotgun (WGS) entry which is preliminary data.</text>
</comment>
<sequence>MIHIFTITAKNYLSLALTLGQSVARHHPEARFTVCVADGIDGIALNYEHPGHRLLDARDTLPAGTFDDMAFKYDVTEFCTSFKPATFKHIFATEADTELVHYMDPDTRLYSRLDPITADTPTKTLYLAPHLLDCDVADGNPYPEFHHLWEGIFNLGYCAIRRTPAMPLVLDWWDARLREYCYADHVDGLHTDQKWMDYAPVYFRDDLVIIEHYGANVSHWNLIERPLTRVDGEYRAGRNALIFFHFSGFDFKGTALNKYVPKEAQGAYTDGLLTDFAADYRAAVKANGYDTLIQIPYGFARFDDGTPVSKAQRRLYREFVKATPVQRPFSSAGVFYAALRDGALLDRSAAAAANYSKATVSDMDGKLRTVSRAMRWMLKLLGFRRYAQLVKLFSFLGRMENHRFLLQRPR</sequence>
<dbReference type="Proteomes" id="UP001606305">
    <property type="component" value="Unassembled WGS sequence"/>
</dbReference>
<dbReference type="InterPro" id="IPR029044">
    <property type="entry name" value="Nucleotide-diphossugar_trans"/>
</dbReference>
<proteinExistence type="predicted"/>
<dbReference type="SUPFAM" id="SSF53448">
    <property type="entry name" value="Nucleotide-diphospho-sugar transferases"/>
    <property type="match status" value="1"/>
</dbReference>